<keyword evidence="3" id="KW-1185">Reference proteome</keyword>
<sequence length="277" mass="30291">MLRKEEKQKVGRSVTINTPEPRKNSQFCATDRCLRLRFSDKQSFISIPLAMADRSSGDGVQADDQEWAAGLEPLPGKEFSLPNLSCKLFEFWVDGDLNKYPSAFETTTDNALAHVSKFTILMAKKNLAALYQVMREAQSASNLPDGQGPNVGGSAHDATDAKCVGLISQPSEHMRPPRSAGSKRHFTSNGKRPPRSPEVPQRNATTQHLGYANAQIQQQGPRTEAGLTKGELQLEDQSSQAEATPCANVADLRSSGTDGFNKKQRLCGSNMMEVVRL</sequence>
<evidence type="ECO:0000256" key="1">
    <source>
        <dbReference type="SAM" id="MobiDB-lite"/>
    </source>
</evidence>
<proteinExistence type="predicted"/>
<accession>A0A7N0ZSD3</accession>
<feature type="compositionally biased region" description="Polar residues" evidence="1">
    <location>
        <begin position="14"/>
        <end position="24"/>
    </location>
</feature>
<feature type="region of interest" description="Disordered" evidence="1">
    <location>
        <begin position="169"/>
        <end position="205"/>
    </location>
</feature>
<evidence type="ECO:0000313" key="2">
    <source>
        <dbReference type="EnsemblPlants" id="Kaladp0024s0662.1.v1.1"/>
    </source>
</evidence>
<dbReference type="EnsemblPlants" id="Kaladp0024s0662.1.v1.1">
    <property type="protein sequence ID" value="Kaladp0024s0662.1.v1.1"/>
    <property type="gene ID" value="Kaladp0024s0662.v1.1"/>
</dbReference>
<dbReference type="Gramene" id="Kaladp0024s0662.1.v1.1">
    <property type="protein sequence ID" value="Kaladp0024s0662.1.v1.1"/>
    <property type="gene ID" value="Kaladp0024s0662.v1.1"/>
</dbReference>
<name>A0A7N0ZSD3_KALFE</name>
<reference evidence="2" key="1">
    <citation type="submission" date="2021-01" db="UniProtKB">
        <authorList>
            <consortium name="EnsemblPlants"/>
        </authorList>
    </citation>
    <scope>IDENTIFICATION</scope>
</reference>
<organism evidence="2 3">
    <name type="scientific">Kalanchoe fedtschenkoi</name>
    <name type="common">Lavender scallops</name>
    <name type="synonym">South American air plant</name>
    <dbReference type="NCBI Taxonomy" id="63787"/>
    <lineage>
        <taxon>Eukaryota</taxon>
        <taxon>Viridiplantae</taxon>
        <taxon>Streptophyta</taxon>
        <taxon>Embryophyta</taxon>
        <taxon>Tracheophyta</taxon>
        <taxon>Spermatophyta</taxon>
        <taxon>Magnoliopsida</taxon>
        <taxon>eudicotyledons</taxon>
        <taxon>Gunneridae</taxon>
        <taxon>Pentapetalae</taxon>
        <taxon>Saxifragales</taxon>
        <taxon>Crassulaceae</taxon>
        <taxon>Kalanchoe</taxon>
    </lineage>
</organism>
<dbReference type="AlphaFoldDB" id="A0A7N0ZSD3"/>
<evidence type="ECO:0000313" key="3">
    <source>
        <dbReference type="Proteomes" id="UP000594263"/>
    </source>
</evidence>
<feature type="region of interest" description="Disordered" evidence="1">
    <location>
        <begin position="1"/>
        <end position="24"/>
    </location>
</feature>
<protein>
    <submittedName>
        <fullName evidence="2">Uncharacterized protein</fullName>
    </submittedName>
</protein>
<dbReference type="Proteomes" id="UP000594263">
    <property type="component" value="Unplaced"/>
</dbReference>